<evidence type="ECO:0000313" key="2">
    <source>
        <dbReference type="EMBL" id="KAK3257909.1"/>
    </source>
</evidence>
<keyword evidence="3" id="KW-1185">Reference proteome</keyword>
<dbReference type="Pfam" id="PF08547">
    <property type="entry name" value="CIA30"/>
    <property type="match status" value="1"/>
</dbReference>
<accession>A0AAE0FE53</accession>
<evidence type="ECO:0000313" key="3">
    <source>
        <dbReference type="Proteomes" id="UP001190700"/>
    </source>
</evidence>
<name>A0AAE0FE53_9CHLO</name>
<comment type="caution">
    <text evidence="2">The sequence shown here is derived from an EMBL/GenBank/DDBJ whole genome shotgun (WGS) entry which is preliminary data.</text>
</comment>
<gene>
    <name evidence="2" type="ORF">CYMTET_33021</name>
</gene>
<protein>
    <recommendedName>
        <fullName evidence="1">NADH:ubiquinone oxidoreductase intermediate-associated protein 30 domain-containing protein</fullName>
    </recommendedName>
</protein>
<organism evidence="2 3">
    <name type="scientific">Cymbomonas tetramitiformis</name>
    <dbReference type="NCBI Taxonomy" id="36881"/>
    <lineage>
        <taxon>Eukaryota</taxon>
        <taxon>Viridiplantae</taxon>
        <taxon>Chlorophyta</taxon>
        <taxon>Pyramimonadophyceae</taxon>
        <taxon>Pyramimonadales</taxon>
        <taxon>Pyramimonadaceae</taxon>
        <taxon>Cymbomonas</taxon>
    </lineage>
</organism>
<reference evidence="2 3" key="1">
    <citation type="journal article" date="2015" name="Genome Biol. Evol.">
        <title>Comparative Genomics of a Bacterivorous Green Alga Reveals Evolutionary Causalities and Consequences of Phago-Mixotrophic Mode of Nutrition.</title>
        <authorList>
            <person name="Burns J.A."/>
            <person name="Paasch A."/>
            <person name="Narechania A."/>
            <person name="Kim E."/>
        </authorList>
    </citation>
    <scope>NUCLEOTIDE SEQUENCE [LARGE SCALE GENOMIC DNA]</scope>
    <source>
        <strain evidence="2 3">PLY_AMNH</strain>
    </source>
</reference>
<proteinExistence type="predicted"/>
<dbReference type="AlphaFoldDB" id="A0AAE0FE53"/>
<feature type="domain" description="NADH:ubiquinone oxidoreductase intermediate-associated protein 30" evidence="1">
    <location>
        <begin position="17"/>
        <end position="71"/>
    </location>
</feature>
<dbReference type="Proteomes" id="UP001190700">
    <property type="component" value="Unassembled WGS sequence"/>
</dbReference>
<evidence type="ECO:0000259" key="1">
    <source>
        <dbReference type="Pfam" id="PF08547"/>
    </source>
</evidence>
<dbReference type="InterPro" id="IPR013857">
    <property type="entry name" value="NADH-UbQ_OxRdtase-assoc_prot30"/>
</dbReference>
<sequence length="89" mass="9773">MRGGVQARVVASVCGMQVDMKRFLLTWRGRVVQQPREMSKKRILSLGLSVGVGGVKQETATKRSGPFQLDIESIRAQIKGATEADEEVD</sequence>
<dbReference type="EMBL" id="LGRX02019981">
    <property type="protein sequence ID" value="KAK3257909.1"/>
    <property type="molecule type" value="Genomic_DNA"/>
</dbReference>